<evidence type="ECO:0000256" key="6">
    <source>
        <dbReference type="ARBA" id="ARBA00040778"/>
    </source>
</evidence>
<comment type="similarity">
    <text evidence="2">Belongs to the Tim17/Tim22/Tim23 family.</text>
</comment>
<dbReference type="WBParaSite" id="ACRNAN_scaffold17.g27618.t1">
    <property type="protein sequence ID" value="ACRNAN_scaffold17.g27618.t1"/>
    <property type="gene ID" value="ACRNAN_scaffold17.g27618"/>
</dbReference>
<dbReference type="GO" id="GO:0032981">
    <property type="term" value="P:mitochondrial respiratory chain complex I assembly"/>
    <property type="evidence" value="ECO:0007669"/>
    <property type="project" value="InterPro"/>
</dbReference>
<comment type="subcellular location">
    <subcellularLocation>
        <location evidence="1">Membrane</location>
        <topology evidence="1">Multi-pass membrane protein</topology>
    </subcellularLocation>
</comment>
<reference evidence="10" key="1">
    <citation type="submission" date="2022-11" db="UniProtKB">
        <authorList>
            <consortium name="WormBaseParasite"/>
        </authorList>
    </citation>
    <scope>IDENTIFICATION</scope>
</reference>
<evidence type="ECO:0000256" key="8">
    <source>
        <dbReference type="SAM" id="Phobius"/>
    </source>
</evidence>
<dbReference type="InterPro" id="IPR055299">
    <property type="entry name" value="TIMMDC1"/>
</dbReference>
<keyword evidence="5 8" id="KW-0472">Membrane</keyword>
<evidence type="ECO:0000256" key="5">
    <source>
        <dbReference type="ARBA" id="ARBA00023136"/>
    </source>
</evidence>
<feature type="transmembrane region" description="Helical" evidence="8">
    <location>
        <begin position="157"/>
        <end position="179"/>
    </location>
</feature>
<keyword evidence="9" id="KW-1185">Reference proteome</keyword>
<name>A0A914D082_9BILA</name>
<evidence type="ECO:0000256" key="4">
    <source>
        <dbReference type="ARBA" id="ARBA00022989"/>
    </source>
</evidence>
<proteinExistence type="inferred from homology"/>
<keyword evidence="4 8" id="KW-1133">Transmembrane helix</keyword>
<evidence type="ECO:0000256" key="1">
    <source>
        <dbReference type="ARBA" id="ARBA00004141"/>
    </source>
</evidence>
<dbReference type="GO" id="GO:0005739">
    <property type="term" value="C:mitochondrion"/>
    <property type="evidence" value="ECO:0007669"/>
    <property type="project" value="TreeGrafter"/>
</dbReference>
<sequence length="239" mass="27763">MDDPTSPSTSWLTTKLESFKLRWERIKNLYQPENRYAIERNLPFRAGLYTFAFGVALGYLKALPEGIKRFRDYQSGKKFLSPFDVARRRLDYFIVYGMRSGARVGFKLAFTPFMILLSTTHLTVFRNKFSAWYLPMTSALTCTIAAYPFGVTGWVQGFLFGATSGSLFASAIWLAAWYMERSTDGLYRLLKKEYEDNMQENIRVWKQNASQPKTLFGMKWAFHGKELNEIEADESEDDW</sequence>
<evidence type="ECO:0000256" key="2">
    <source>
        <dbReference type="ARBA" id="ARBA00008444"/>
    </source>
</evidence>
<organism evidence="9 10">
    <name type="scientific">Acrobeloides nanus</name>
    <dbReference type="NCBI Taxonomy" id="290746"/>
    <lineage>
        <taxon>Eukaryota</taxon>
        <taxon>Metazoa</taxon>
        <taxon>Ecdysozoa</taxon>
        <taxon>Nematoda</taxon>
        <taxon>Chromadorea</taxon>
        <taxon>Rhabditida</taxon>
        <taxon>Tylenchina</taxon>
        <taxon>Cephalobomorpha</taxon>
        <taxon>Cephaloboidea</taxon>
        <taxon>Cephalobidae</taxon>
        <taxon>Acrobeloides</taxon>
    </lineage>
</organism>
<evidence type="ECO:0000256" key="3">
    <source>
        <dbReference type="ARBA" id="ARBA00022692"/>
    </source>
</evidence>
<evidence type="ECO:0000313" key="9">
    <source>
        <dbReference type="Proteomes" id="UP000887540"/>
    </source>
</evidence>
<protein>
    <recommendedName>
        <fullName evidence="6">Complex I assembly factor TIMMDC1, mitochondrial</fullName>
    </recommendedName>
    <alternativeName>
        <fullName evidence="7">Translocase of inner mitochondrial membrane domain-containing protein 1</fullName>
    </alternativeName>
</protein>
<dbReference type="AlphaFoldDB" id="A0A914D082"/>
<dbReference type="Proteomes" id="UP000887540">
    <property type="component" value="Unplaced"/>
</dbReference>
<dbReference type="GO" id="GO:0016020">
    <property type="term" value="C:membrane"/>
    <property type="evidence" value="ECO:0007669"/>
    <property type="project" value="UniProtKB-SubCell"/>
</dbReference>
<feature type="transmembrane region" description="Helical" evidence="8">
    <location>
        <begin position="42"/>
        <end position="60"/>
    </location>
</feature>
<feature type="transmembrane region" description="Helical" evidence="8">
    <location>
        <begin position="132"/>
        <end position="151"/>
    </location>
</feature>
<keyword evidence="3 8" id="KW-0812">Transmembrane</keyword>
<accession>A0A914D082</accession>
<dbReference type="PANTHER" id="PTHR13002:SF1">
    <property type="entry name" value="COMPLEX I ASSEMBLY FACTOR TIMMDC1, MITOCHONDRIAL"/>
    <property type="match status" value="1"/>
</dbReference>
<dbReference type="PANTHER" id="PTHR13002">
    <property type="entry name" value="C3ORF1 PROTEIN-RELATED"/>
    <property type="match status" value="1"/>
</dbReference>
<evidence type="ECO:0000256" key="7">
    <source>
        <dbReference type="ARBA" id="ARBA00041344"/>
    </source>
</evidence>
<evidence type="ECO:0000313" key="10">
    <source>
        <dbReference type="WBParaSite" id="ACRNAN_scaffold17.g27618.t1"/>
    </source>
</evidence>